<organism evidence="5 6">
    <name type="scientific">Desulfohalobium retbaense (strain ATCC 49708 / DSM 5692 / JCM 16813 / HR100)</name>
    <dbReference type="NCBI Taxonomy" id="485915"/>
    <lineage>
        <taxon>Bacteria</taxon>
        <taxon>Pseudomonadati</taxon>
        <taxon>Thermodesulfobacteriota</taxon>
        <taxon>Desulfovibrionia</taxon>
        <taxon>Desulfovibrionales</taxon>
        <taxon>Desulfohalobiaceae</taxon>
        <taxon>Desulfohalobium</taxon>
    </lineage>
</organism>
<dbReference type="RefSeq" id="WP_015752812.1">
    <property type="nucleotide sequence ID" value="NC_013223.1"/>
</dbReference>
<dbReference type="InterPro" id="IPR015854">
    <property type="entry name" value="ABC_transpr_LolD-like"/>
</dbReference>
<keyword evidence="3" id="KW-0067">ATP-binding</keyword>
<gene>
    <name evidence="5" type="ordered locus">Dret_2396</name>
</gene>
<dbReference type="Pfam" id="PF00005">
    <property type="entry name" value="ABC_tran"/>
    <property type="match status" value="1"/>
</dbReference>
<dbReference type="GO" id="GO:0005886">
    <property type="term" value="C:plasma membrane"/>
    <property type="evidence" value="ECO:0007669"/>
    <property type="project" value="TreeGrafter"/>
</dbReference>
<dbReference type="InterPro" id="IPR003593">
    <property type="entry name" value="AAA+_ATPase"/>
</dbReference>
<dbReference type="PANTHER" id="PTHR24220">
    <property type="entry name" value="IMPORT ATP-BINDING PROTEIN"/>
    <property type="match status" value="1"/>
</dbReference>
<dbReference type="SUPFAM" id="SSF50331">
    <property type="entry name" value="MOP-like"/>
    <property type="match status" value="1"/>
</dbReference>
<dbReference type="SMART" id="SM00382">
    <property type="entry name" value="AAA"/>
    <property type="match status" value="1"/>
</dbReference>
<dbReference type="InterPro" id="IPR027417">
    <property type="entry name" value="P-loop_NTPase"/>
</dbReference>
<sequence length="337" mass="37767">MLFVGRHIRKTFGQRRVLDLERFALEPGRIHGLLGPNGAGKTTLLHILSFLDRPTSGTLFYDGQPVDFQSQNQLRRLRREVILVDQHPILFTTSVEANVGYGLKVRGVPKTKRRRLVEQSLELVGMRKFLQARAWRLSGGETQRVALARALACSPRVLCLDEPTASVDVEHQIALERIVQDIHAETGMTIILCTHDQRLAAKLVQNTLYLFDGRASRSLYENVFSGQVLTGEDGVSQCQLGANLSLPVSCDDATHLKISLNPKALELLEGAAEPHPDSRYWPGRITQISDAGKHIRFQVDVGLPINVLYKKATPELDKWWIGRETVLRIPSRAVHIL</sequence>
<reference evidence="6" key="1">
    <citation type="submission" date="2009-09" db="EMBL/GenBank/DDBJ databases">
        <title>The complete chromosome of Desulfohalobium retbaense DSM 5692.</title>
        <authorList>
            <consortium name="US DOE Joint Genome Institute (JGI-PGF)"/>
            <person name="Lucas S."/>
            <person name="Copeland A."/>
            <person name="Lapidus A."/>
            <person name="Glavina del Rio T."/>
            <person name="Dalin E."/>
            <person name="Tice H."/>
            <person name="Bruce D."/>
            <person name="Goodwin L."/>
            <person name="Pitluck S."/>
            <person name="Kyrpides N."/>
            <person name="Mavromatis K."/>
            <person name="Ivanova N."/>
            <person name="Mikhailova N."/>
            <person name="Munk A.C."/>
            <person name="Brettin T."/>
            <person name="Detter J.C."/>
            <person name="Han C."/>
            <person name="Tapia R."/>
            <person name="Larimer F."/>
            <person name="Land M."/>
            <person name="Hauser L."/>
            <person name="Markowitz V."/>
            <person name="Cheng J.-F."/>
            <person name="Hugenholtz P."/>
            <person name="Woyke T."/>
            <person name="Wu D."/>
            <person name="Spring S."/>
            <person name="Klenk H.-P."/>
            <person name="Eisen J.A."/>
        </authorList>
    </citation>
    <scope>NUCLEOTIDE SEQUENCE [LARGE SCALE GENOMIC DNA]</scope>
    <source>
        <strain evidence="6">DSM 5692</strain>
    </source>
</reference>
<evidence type="ECO:0000259" key="4">
    <source>
        <dbReference type="PROSITE" id="PS50893"/>
    </source>
</evidence>
<evidence type="ECO:0000256" key="1">
    <source>
        <dbReference type="ARBA" id="ARBA00022448"/>
    </source>
</evidence>
<dbReference type="SUPFAM" id="SSF52540">
    <property type="entry name" value="P-loop containing nucleoside triphosphate hydrolases"/>
    <property type="match status" value="1"/>
</dbReference>
<proteinExistence type="predicted"/>
<dbReference type="GO" id="GO:0016887">
    <property type="term" value="F:ATP hydrolysis activity"/>
    <property type="evidence" value="ECO:0007669"/>
    <property type="project" value="InterPro"/>
</dbReference>
<reference evidence="5 6" key="2">
    <citation type="journal article" date="2010" name="Stand. Genomic Sci.">
        <title>Complete genome sequence of Desulfohalobium retbaense type strain (HR(100)).</title>
        <authorList>
            <person name="Spring S."/>
            <person name="Nolan M."/>
            <person name="Lapidus A."/>
            <person name="Glavina Del Rio T."/>
            <person name="Copeland A."/>
            <person name="Tice H."/>
            <person name="Cheng J.F."/>
            <person name="Lucas S."/>
            <person name="Land M."/>
            <person name="Chen F."/>
            <person name="Bruce D."/>
            <person name="Goodwin L."/>
            <person name="Pitluck S."/>
            <person name="Ivanova N."/>
            <person name="Mavromatis K."/>
            <person name="Mikhailova N."/>
            <person name="Pati A."/>
            <person name="Chen A."/>
            <person name="Palaniappan K."/>
            <person name="Hauser L."/>
            <person name="Chang Y.J."/>
            <person name="Jeffries C.D."/>
            <person name="Munk C."/>
            <person name="Kiss H."/>
            <person name="Chain P."/>
            <person name="Han C."/>
            <person name="Brettin T."/>
            <person name="Detter J.C."/>
            <person name="Schuler E."/>
            <person name="Goker M."/>
            <person name="Rohde M."/>
            <person name="Bristow J."/>
            <person name="Eisen J.A."/>
            <person name="Markowitz V."/>
            <person name="Hugenholtz P."/>
            <person name="Kyrpides N.C."/>
            <person name="Klenk H.P."/>
        </authorList>
    </citation>
    <scope>NUCLEOTIDE SEQUENCE [LARGE SCALE GENOMIC DNA]</scope>
    <source>
        <strain evidence="5 6">DSM 5692</strain>
    </source>
</reference>
<dbReference type="Gene3D" id="3.40.50.300">
    <property type="entry name" value="P-loop containing nucleotide triphosphate hydrolases"/>
    <property type="match status" value="1"/>
</dbReference>
<feature type="domain" description="ABC transporter" evidence="4">
    <location>
        <begin position="3"/>
        <end position="237"/>
    </location>
</feature>
<dbReference type="GO" id="GO:0022857">
    <property type="term" value="F:transmembrane transporter activity"/>
    <property type="evidence" value="ECO:0007669"/>
    <property type="project" value="TreeGrafter"/>
</dbReference>
<dbReference type="GO" id="GO:0005524">
    <property type="term" value="F:ATP binding"/>
    <property type="evidence" value="ECO:0007669"/>
    <property type="project" value="UniProtKB-KW"/>
</dbReference>
<dbReference type="Proteomes" id="UP000001052">
    <property type="component" value="Chromosome"/>
</dbReference>
<dbReference type="STRING" id="485915.Dret_2396"/>
<dbReference type="PROSITE" id="PS50893">
    <property type="entry name" value="ABC_TRANSPORTER_2"/>
    <property type="match status" value="1"/>
</dbReference>
<dbReference type="AlphaFoldDB" id="C8X5I1"/>
<keyword evidence="1" id="KW-0813">Transport</keyword>
<evidence type="ECO:0000313" key="5">
    <source>
        <dbReference type="EMBL" id="ACV69678.1"/>
    </source>
</evidence>
<keyword evidence="2" id="KW-0547">Nucleotide-binding</keyword>
<evidence type="ECO:0000256" key="2">
    <source>
        <dbReference type="ARBA" id="ARBA00022741"/>
    </source>
</evidence>
<dbReference type="HOGENOM" id="CLU_000604_1_1_7"/>
<dbReference type="eggNOG" id="COG3842">
    <property type="taxonomic scope" value="Bacteria"/>
</dbReference>
<name>C8X5I1_DESRD</name>
<dbReference type="KEGG" id="drt:Dret_2396"/>
<evidence type="ECO:0000256" key="3">
    <source>
        <dbReference type="ARBA" id="ARBA00022840"/>
    </source>
</evidence>
<dbReference type="PANTHER" id="PTHR24220:SF612">
    <property type="entry name" value="FE(3+) IONS IMPORT ATP-BINDING PROTEIN FBPC"/>
    <property type="match status" value="1"/>
</dbReference>
<dbReference type="OrthoDB" id="9809450at2"/>
<accession>C8X5I1</accession>
<dbReference type="EMBL" id="CP001734">
    <property type="protein sequence ID" value="ACV69678.1"/>
    <property type="molecule type" value="Genomic_DNA"/>
</dbReference>
<protein>
    <submittedName>
        <fullName evidence="5">ABC transporter related protein</fullName>
    </submittedName>
</protein>
<keyword evidence="6" id="KW-1185">Reference proteome</keyword>
<dbReference type="InterPro" id="IPR008995">
    <property type="entry name" value="Mo/tungstate-bd_C_term_dom"/>
</dbReference>
<dbReference type="InterPro" id="IPR003439">
    <property type="entry name" value="ABC_transporter-like_ATP-bd"/>
</dbReference>
<evidence type="ECO:0000313" key="6">
    <source>
        <dbReference type="Proteomes" id="UP000001052"/>
    </source>
</evidence>